<keyword evidence="1" id="KW-0677">Repeat</keyword>
<dbReference type="Gene3D" id="1.25.40.10">
    <property type="entry name" value="Tetratricopeptide repeat domain"/>
    <property type="match status" value="1"/>
</dbReference>
<dbReference type="Pfam" id="PF13041">
    <property type="entry name" value="PPR_2"/>
    <property type="match status" value="1"/>
</dbReference>
<dbReference type="InterPro" id="IPR046960">
    <property type="entry name" value="PPR_At4g14850-like_plant"/>
</dbReference>
<dbReference type="EMBL" id="OZ023713">
    <property type="protein sequence ID" value="CAK9862049.1"/>
    <property type="molecule type" value="Genomic_DNA"/>
</dbReference>
<protein>
    <recommendedName>
        <fullName evidence="5">Pentatricopeptide repeat-containing protein</fullName>
    </recommendedName>
</protein>
<dbReference type="PROSITE" id="PS51375">
    <property type="entry name" value="PPR"/>
    <property type="match status" value="2"/>
</dbReference>
<gene>
    <name evidence="3" type="ORF">CSSPJE1EN2_LOCUS5044</name>
</gene>
<reference evidence="3" key="1">
    <citation type="submission" date="2024-03" db="EMBL/GenBank/DDBJ databases">
        <authorList>
            <consortium name="ELIXIR-Norway"/>
            <consortium name="Elixir Norway"/>
        </authorList>
    </citation>
    <scope>NUCLEOTIDE SEQUENCE</scope>
</reference>
<sequence>MQQEGVKPVPVMFVGILNACASVAALEEGKRVHEQFIESGFESDDFVCNSLLDMYAKCGSIEDALRVFSRMATCDVGSWSAMILGHVKCGQGLKALELFQQMKQEGLEPDPVPFLGVLNACASVGALEEGRPVHEQIIQSGCATDVFVGSSQVCHPHMDMSGSLAFPHPLNDRQIVHFVYQPEVASSGS</sequence>
<organism evidence="3 4">
    <name type="scientific">Sphagnum jensenii</name>
    <dbReference type="NCBI Taxonomy" id="128206"/>
    <lineage>
        <taxon>Eukaryota</taxon>
        <taxon>Viridiplantae</taxon>
        <taxon>Streptophyta</taxon>
        <taxon>Embryophyta</taxon>
        <taxon>Bryophyta</taxon>
        <taxon>Sphagnophytina</taxon>
        <taxon>Sphagnopsida</taxon>
        <taxon>Sphagnales</taxon>
        <taxon>Sphagnaceae</taxon>
        <taxon>Sphagnum</taxon>
    </lineage>
</organism>
<dbReference type="PANTHER" id="PTHR47926">
    <property type="entry name" value="PENTATRICOPEPTIDE REPEAT-CONTAINING PROTEIN"/>
    <property type="match status" value="1"/>
</dbReference>
<evidence type="ECO:0000256" key="1">
    <source>
        <dbReference type="ARBA" id="ARBA00022737"/>
    </source>
</evidence>
<feature type="repeat" description="PPR" evidence="2">
    <location>
        <begin position="75"/>
        <end position="109"/>
    </location>
</feature>
<evidence type="ECO:0000313" key="4">
    <source>
        <dbReference type="Proteomes" id="UP001497522"/>
    </source>
</evidence>
<dbReference type="InterPro" id="IPR011990">
    <property type="entry name" value="TPR-like_helical_dom_sf"/>
</dbReference>
<evidence type="ECO:0000313" key="3">
    <source>
        <dbReference type="EMBL" id="CAK9862049.1"/>
    </source>
</evidence>
<dbReference type="NCBIfam" id="TIGR00756">
    <property type="entry name" value="PPR"/>
    <property type="match status" value="2"/>
</dbReference>
<name>A0ABP1AHP4_9BRYO</name>
<dbReference type="Pfam" id="PF01535">
    <property type="entry name" value="PPR"/>
    <property type="match status" value="1"/>
</dbReference>
<feature type="repeat" description="PPR" evidence="2">
    <location>
        <begin position="44"/>
        <end position="74"/>
    </location>
</feature>
<evidence type="ECO:0008006" key="5">
    <source>
        <dbReference type="Google" id="ProtNLM"/>
    </source>
</evidence>
<proteinExistence type="predicted"/>
<evidence type="ECO:0000256" key="2">
    <source>
        <dbReference type="PROSITE-ProRule" id="PRU00708"/>
    </source>
</evidence>
<accession>A0ABP1AHP4</accession>
<dbReference type="InterPro" id="IPR002885">
    <property type="entry name" value="PPR_rpt"/>
</dbReference>
<keyword evidence="4" id="KW-1185">Reference proteome</keyword>
<dbReference type="Proteomes" id="UP001497522">
    <property type="component" value="Chromosome 12"/>
</dbReference>